<feature type="chain" id="PRO_5040897171" evidence="2">
    <location>
        <begin position="17"/>
        <end position="184"/>
    </location>
</feature>
<dbReference type="RefSeq" id="XP_058327077.1">
    <property type="nucleotide sequence ID" value="XM_058478747.1"/>
</dbReference>
<dbReference type="GeneID" id="83206050"/>
<dbReference type="Proteomes" id="UP001150941">
    <property type="component" value="Unassembled WGS sequence"/>
</dbReference>
<evidence type="ECO:0000313" key="4">
    <source>
        <dbReference type="Proteomes" id="UP001150941"/>
    </source>
</evidence>
<accession>A0A9W9TEV0</accession>
<evidence type="ECO:0000313" key="3">
    <source>
        <dbReference type="EMBL" id="KAJ5220247.1"/>
    </source>
</evidence>
<sequence>MRISTILLSLTACVWAQTPDPATTSAPGFNIASLSSALQDLTANATRTGNFGNISPPPKNMLQEIMAVIPGAVYWDLFDPHSRSSLASQISAGNTPTWYAALPTDVKNYMTVVKAQIAGGALTATTGLAYETTSASTDTAKATSKEATDKATSTPSKGVAPAQATGLTGSVAGVLGVLGLVLVL</sequence>
<reference evidence="3" key="2">
    <citation type="journal article" date="2023" name="IMA Fungus">
        <title>Comparative genomic study of the Penicillium genus elucidates a diverse pangenome and 15 lateral gene transfer events.</title>
        <authorList>
            <person name="Petersen C."/>
            <person name="Sorensen T."/>
            <person name="Nielsen M.R."/>
            <person name="Sondergaard T.E."/>
            <person name="Sorensen J.L."/>
            <person name="Fitzpatrick D.A."/>
            <person name="Frisvad J.C."/>
            <person name="Nielsen K.L."/>
        </authorList>
    </citation>
    <scope>NUCLEOTIDE SEQUENCE</scope>
    <source>
        <strain evidence="3">IBT 19713</strain>
    </source>
</reference>
<feature type="compositionally biased region" description="Low complexity" evidence="1">
    <location>
        <begin position="133"/>
        <end position="142"/>
    </location>
</feature>
<dbReference type="AlphaFoldDB" id="A0A9W9TEV0"/>
<feature type="signal peptide" evidence="2">
    <location>
        <begin position="1"/>
        <end position="16"/>
    </location>
</feature>
<dbReference type="OrthoDB" id="5419608at2759"/>
<keyword evidence="4" id="KW-1185">Reference proteome</keyword>
<keyword evidence="2" id="KW-0732">Signal</keyword>
<dbReference type="EMBL" id="JAPQKS010000007">
    <property type="protein sequence ID" value="KAJ5220247.1"/>
    <property type="molecule type" value="Genomic_DNA"/>
</dbReference>
<proteinExistence type="predicted"/>
<gene>
    <name evidence="3" type="ORF">N7468_009451</name>
</gene>
<reference evidence="3" key="1">
    <citation type="submission" date="2022-11" db="EMBL/GenBank/DDBJ databases">
        <authorList>
            <person name="Petersen C."/>
        </authorList>
    </citation>
    <scope>NUCLEOTIDE SEQUENCE</scope>
    <source>
        <strain evidence="3">IBT 19713</strain>
    </source>
</reference>
<feature type="region of interest" description="Disordered" evidence="1">
    <location>
        <begin position="133"/>
        <end position="162"/>
    </location>
</feature>
<evidence type="ECO:0000256" key="1">
    <source>
        <dbReference type="SAM" id="MobiDB-lite"/>
    </source>
</evidence>
<evidence type="ECO:0000256" key="2">
    <source>
        <dbReference type="SAM" id="SignalP"/>
    </source>
</evidence>
<name>A0A9W9TEV0_9EURO</name>
<organism evidence="3 4">
    <name type="scientific">Penicillium chermesinum</name>
    <dbReference type="NCBI Taxonomy" id="63820"/>
    <lineage>
        <taxon>Eukaryota</taxon>
        <taxon>Fungi</taxon>
        <taxon>Dikarya</taxon>
        <taxon>Ascomycota</taxon>
        <taxon>Pezizomycotina</taxon>
        <taxon>Eurotiomycetes</taxon>
        <taxon>Eurotiomycetidae</taxon>
        <taxon>Eurotiales</taxon>
        <taxon>Aspergillaceae</taxon>
        <taxon>Penicillium</taxon>
    </lineage>
</organism>
<protein>
    <submittedName>
        <fullName evidence="3">Uncharacterized protein</fullName>
    </submittedName>
</protein>
<comment type="caution">
    <text evidence="3">The sequence shown here is derived from an EMBL/GenBank/DDBJ whole genome shotgun (WGS) entry which is preliminary data.</text>
</comment>